<evidence type="ECO:0000256" key="3">
    <source>
        <dbReference type="ARBA" id="ARBA00023082"/>
    </source>
</evidence>
<dbReference type="GO" id="GO:0016987">
    <property type="term" value="F:sigma factor activity"/>
    <property type="evidence" value="ECO:0007669"/>
    <property type="project" value="UniProtKB-KW"/>
</dbReference>
<name>A0A2H3NII3_9BACT</name>
<dbReference type="SUPFAM" id="SSF88659">
    <property type="entry name" value="Sigma3 and sigma4 domains of RNA polymerase sigma factors"/>
    <property type="match status" value="1"/>
</dbReference>
<reference evidence="7 8" key="1">
    <citation type="submission" date="2017-10" db="EMBL/GenBank/DDBJ databases">
        <title>Draft genome of Longimonas halophila.</title>
        <authorList>
            <person name="Goh K.M."/>
            <person name="Shamsir M.S."/>
            <person name="Lim S.W."/>
        </authorList>
    </citation>
    <scope>NUCLEOTIDE SEQUENCE [LARGE SCALE GENOMIC DNA]</scope>
    <source>
        <strain evidence="7 8">KCTC 42399</strain>
    </source>
</reference>
<evidence type="ECO:0000256" key="1">
    <source>
        <dbReference type="ARBA" id="ARBA00010641"/>
    </source>
</evidence>
<evidence type="ECO:0000259" key="5">
    <source>
        <dbReference type="Pfam" id="PF04542"/>
    </source>
</evidence>
<dbReference type="Proteomes" id="UP000221024">
    <property type="component" value="Unassembled WGS sequence"/>
</dbReference>
<dbReference type="InterPro" id="IPR039425">
    <property type="entry name" value="RNA_pol_sigma-70-like"/>
</dbReference>
<sequence>MVESETPRLFHIILRYVNDDEAARSLVQETFLQAYKNLDSFRGDSQLTSWVTGIGINLARSWLRKNKRQQPMDEETMERLQPDFRFGRYTGSFEPWDPEQTAERAERKELVHKALDELSDSYREVIVLRDLEERSTKETAELLGISRGAVRVRLHRARQALRSLLDPHFASDFS</sequence>
<dbReference type="PANTHER" id="PTHR43133">
    <property type="entry name" value="RNA POLYMERASE ECF-TYPE SIGMA FACTO"/>
    <property type="match status" value="1"/>
</dbReference>
<dbReference type="GO" id="GO:0003677">
    <property type="term" value="F:DNA binding"/>
    <property type="evidence" value="ECO:0007669"/>
    <property type="project" value="InterPro"/>
</dbReference>
<keyword evidence="3" id="KW-0731">Sigma factor</keyword>
<dbReference type="PANTHER" id="PTHR43133:SF51">
    <property type="entry name" value="RNA POLYMERASE SIGMA FACTOR"/>
    <property type="match status" value="1"/>
</dbReference>
<gene>
    <name evidence="7" type="ORF">CRI93_13275</name>
</gene>
<evidence type="ECO:0000313" key="7">
    <source>
        <dbReference type="EMBL" id="PEN05244.1"/>
    </source>
</evidence>
<dbReference type="SUPFAM" id="SSF88946">
    <property type="entry name" value="Sigma2 domain of RNA polymerase sigma factors"/>
    <property type="match status" value="1"/>
</dbReference>
<keyword evidence="2" id="KW-0805">Transcription regulation</keyword>
<dbReference type="InterPro" id="IPR014284">
    <property type="entry name" value="RNA_pol_sigma-70_dom"/>
</dbReference>
<comment type="caution">
    <text evidence="7">The sequence shown here is derived from an EMBL/GenBank/DDBJ whole genome shotgun (WGS) entry which is preliminary data.</text>
</comment>
<protein>
    <submittedName>
        <fullName evidence="7">RNA polymerase subunit sigma-24</fullName>
    </submittedName>
</protein>
<dbReference type="Pfam" id="PF04542">
    <property type="entry name" value="Sigma70_r2"/>
    <property type="match status" value="1"/>
</dbReference>
<evidence type="ECO:0000313" key="8">
    <source>
        <dbReference type="Proteomes" id="UP000221024"/>
    </source>
</evidence>
<evidence type="ECO:0000259" key="6">
    <source>
        <dbReference type="Pfam" id="PF08281"/>
    </source>
</evidence>
<keyword evidence="8" id="KW-1185">Reference proteome</keyword>
<evidence type="ECO:0000256" key="2">
    <source>
        <dbReference type="ARBA" id="ARBA00023015"/>
    </source>
</evidence>
<dbReference type="Pfam" id="PF08281">
    <property type="entry name" value="Sigma70_r4_2"/>
    <property type="match status" value="1"/>
</dbReference>
<organism evidence="7 8">
    <name type="scientific">Longimonas halophila</name>
    <dbReference type="NCBI Taxonomy" id="1469170"/>
    <lineage>
        <taxon>Bacteria</taxon>
        <taxon>Pseudomonadati</taxon>
        <taxon>Rhodothermota</taxon>
        <taxon>Rhodothermia</taxon>
        <taxon>Rhodothermales</taxon>
        <taxon>Salisaetaceae</taxon>
        <taxon>Longimonas</taxon>
    </lineage>
</organism>
<dbReference type="Gene3D" id="1.10.10.10">
    <property type="entry name" value="Winged helix-like DNA-binding domain superfamily/Winged helix DNA-binding domain"/>
    <property type="match status" value="1"/>
</dbReference>
<dbReference type="InterPro" id="IPR013249">
    <property type="entry name" value="RNA_pol_sigma70_r4_t2"/>
</dbReference>
<comment type="similarity">
    <text evidence="1">Belongs to the sigma-70 factor family. ECF subfamily.</text>
</comment>
<keyword evidence="4" id="KW-0804">Transcription</keyword>
<dbReference type="CDD" id="cd06171">
    <property type="entry name" value="Sigma70_r4"/>
    <property type="match status" value="1"/>
</dbReference>
<dbReference type="Gene3D" id="1.10.1740.10">
    <property type="match status" value="1"/>
</dbReference>
<dbReference type="InterPro" id="IPR007627">
    <property type="entry name" value="RNA_pol_sigma70_r2"/>
</dbReference>
<accession>A0A2H3NII3</accession>
<dbReference type="InterPro" id="IPR013324">
    <property type="entry name" value="RNA_pol_sigma_r3/r4-like"/>
</dbReference>
<dbReference type="InterPro" id="IPR036388">
    <property type="entry name" value="WH-like_DNA-bd_sf"/>
</dbReference>
<dbReference type="OrthoDB" id="9780326at2"/>
<dbReference type="AlphaFoldDB" id="A0A2H3NII3"/>
<dbReference type="GO" id="GO:0006352">
    <property type="term" value="P:DNA-templated transcription initiation"/>
    <property type="evidence" value="ECO:0007669"/>
    <property type="project" value="InterPro"/>
</dbReference>
<proteinExistence type="inferred from homology"/>
<feature type="domain" description="RNA polymerase sigma-70 region 2" evidence="5">
    <location>
        <begin position="1"/>
        <end position="68"/>
    </location>
</feature>
<dbReference type="InterPro" id="IPR013325">
    <property type="entry name" value="RNA_pol_sigma_r2"/>
</dbReference>
<dbReference type="EMBL" id="PDEP01000015">
    <property type="protein sequence ID" value="PEN05244.1"/>
    <property type="molecule type" value="Genomic_DNA"/>
</dbReference>
<feature type="domain" description="RNA polymerase sigma factor 70 region 4 type 2" evidence="6">
    <location>
        <begin position="109"/>
        <end position="161"/>
    </location>
</feature>
<evidence type="ECO:0000256" key="4">
    <source>
        <dbReference type="ARBA" id="ARBA00023163"/>
    </source>
</evidence>
<dbReference type="NCBIfam" id="TIGR02937">
    <property type="entry name" value="sigma70-ECF"/>
    <property type="match status" value="1"/>
</dbReference>